<gene>
    <name evidence="1" type="ORF">NEIMUCOT_06218</name>
</gene>
<name>D2ZZY4_NEIM2</name>
<comment type="caution">
    <text evidence="1">The sequence shown here is derived from an EMBL/GenBank/DDBJ whole genome shotgun (WGS) entry which is preliminary data.</text>
</comment>
<evidence type="ECO:0000313" key="1">
    <source>
        <dbReference type="EMBL" id="EFC87335.1"/>
    </source>
</evidence>
<dbReference type="EMBL" id="ACDX02000022">
    <property type="protein sequence ID" value="EFC87335.1"/>
    <property type="molecule type" value="Genomic_DNA"/>
</dbReference>
<dbReference type="Proteomes" id="UP000003344">
    <property type="component" value="Unassembled WGS sequence"/>
</dbReference>
<accession>D2ZZY4</accession>
<organism evidence="1 2">
    <name type="scientific">Neisseria mucosa (strain ATCC 25996 / DSM 4631 / NCTC 10774 / M26)</name>
    <dbReference type="NCBI Taxonomy" id="546266"/>
    <lineage>
        <taxon>Bacteria</taxon>
        <taxon>Pseudomonadati</taxon>
        <taxon>Pseudomonadota</taxon>
        <taxon>Betaproteobacteria</taxon>
        <taxon>Neisseriales</taxon>
        <taxon>Neisseriaceae</taxon>
        <taxon>Neisseria</taxon>
    </lineage>
</organism>
<sequence>MGLAVWREERLAAAAECRKNDKGLNDGLHWLVWLYCHKSEKGRA</sequence>
<evidence type="ECO:0000313" key="2">
    <source>
        <dbReference type="Proteomes" id="UP000003344"/>
    </source>
</evidence>
<protein>
    <submittedName>
        <fullName evidence="1">Uncharacterized protein</fullName>
    </submittedName>
</protein>
<reference evidence="1 2" key="1">
    <citation type="submission" date="2009-10" db="EMBL/GenBank/DDBJ databases">
        <authorList>
            <person name="Weinstock G."/>
            <person name="Sodergren E."/>
            <person name="Clifton S."/>
            <person name="Fulton L."/>
            <person name="Fulton B."/>
            <person name="Courtney L."/>
            <person name="Fronick C."/>
            <person name="Harrison M."/>
            <person name="Strong C."/>
            <person name="Farmer C."/>
            <person name="Delahaunty K."/>
            <person name="Markovic C."/>
            <person name="Hall O."/>
            <person name="Minx P."/>
            <person name="Tomlinson C."/>
            <person name="Mitreva M."/>
            <person name="Nelson J."/>
            <person name="Hou S."/>
            <person name="Wollam A."/>
            <person name="Pepin K.H."/>
            <person name="Johnson M."/>
            <person name="Bhonagiri V."/>
            <person name="Nash W.E."/>
            <person name="Warren W."/>
            <person name="Chinwalla A."/>
            <person name="Mardis E.R."/>
            <person name="Wilson R.K."/>
        </authorList>
    </citation>
    <scope>NUCLEOTIDE SEQUENCE [LARGE SCALE GENOMIC DNA]</scope>
    <source>
        <strain evidence="2">ATCC 25996 / DSM 4631 / NCTC 10774 / M26</strain>
    </source>
</reference>
<dbReference type="AlphaFoldDB" id="D2ZZY4"/>
<dbReference type="STRING" id="546266.NEIMUCOT_06218"/>
<proteinExistence type="predicted"/>